<feature type="transmembrane region" description="Helical" evidence="2">
    <location>
        <begin position="336"/>
        <end position="355"/>
    </location>
</feature>
<dbReference type="SMART" id="SM00304">
    <property type="entry name" value="HAMP"/>
    <property type="match status" value="1"/>
</dbReference>
<dbReference type="PANTHER" id="PTHR43156:SF2">
    <property type="entry name" value="STAGE II SPORULATION PROTEIN E"/>
    <property type="match status" value="1"/>
</dbReference>
<dbReference type="SMART" id="SM00331">
    <property type="entry name" value="PP2C_SIG"/>
    <property type="match status" value="1"/>
</dbReference>
<feature type="transmembrane region" description="Helical" evidence="2">
    <location>
        <begin position="645"/>
        <end position="664"/>
    </location>
</feature>
<dbReference type="Proteomes" id="UP000252355">
    <property type="component" value="Unassembled WGS sequence"/>
</dbReference>
<accession>A0A367ZPI0</accession>
<dbReference type="PROSITE" id="PS50885">
    <property type="entry name" value="HAMP"/>
    <property type="match status" value="1"/>
</dbReference>
<dbReference type="InterPro" id="IPR036457">
    <property type="entry name" value="PPM-type-like_dom_sf"/>
</dbReference>
<dbReference type="InterPro" id="IPR003660">
    <property type="entry name" value="HAMP_dom"/>
</dbReference>
<dbReference type="AlphaFoldDB" id="A0A367ZPI0"/>
<dbReference type="CDD" id="cd06225">
    <property type="entry name" value="HAMP"/>
    <property type="match status" value="1"/>
</dbReference>
<keyword evidence="2" id="KW-0812">Transmembrane</keyword>
<dbReference type="Gene3D" id="6.10.340.10">
    <property type="match status" value="1"/>
</dbReference>
<evidence type="ECO:0000259" key="3">
    <source>
        <dbReference type="PROSITE" id="PS50885"/>
    </source>
</evidence>
<evidence type="ECO:0000313" key="4">
    <source>
        <dbReference type="EMBL" id="RCK80045.1"/>
    </source>
</evidence>
<feature type="transmembrane region" description="Helical" evidence="2">
    <location>
        <begin position="12"/>
        <end position="31"/>
    </location>
</feature>
<dbReference type="GO" id="GO:0016020">
    <property type="term" value="C:membrane"/>
    <property type="evidence" value="ECO:0007669"/>
    <property type="project" value="InterPro"/>
</dbReference>
<name>A0A367ZPI0_9BACT</name>
<dbReference type="GO" id="GO:0016791">
    <property type="term" value="F:phosphatase activity"/>
    <property type="evidence" value="ECO:0007669"/>
    <property type="project" value="TreeGrafter"/>
</dbReference>
<dbReference type="EMBL" id="QOQW01000008">
    <property type="protein sequence ID" value="RCK80045.1"/>
    <property type="molecule type" value="Genomic_DNA"/>
</dbReference>
<gene>
    <name evidence="4" type="ORF">OZSIB_3549</name>
</gene>
<sequence length="962" mass="108205">MSGSLWLRVARWLAFCTVFFGLPGLIVWRTAHQVAEEMRQHEASQVKPRLEKFLAHWQIRFGEIKEVGSFLNNLTRAALQHPDPRPAIATIRRLLRRHQPGLFSLVYLDGQGRLVHDLSDPVPGDPAAWQAFFLDYRAHQDRPERHIDRPPAVYRSLFGPLFGRQNDLEIREKLVPACFRSERTRVLVSRATAQGLLVAFFHQRRGWREACFRFWLALRRNTFPDLWFGLIDRGAPRPERSFSPGPGRSSLSEALIRLEAETGSLLDLHGIWWSQVALSPILRLVVAAPDRTAKAREQALNRFVKGLLLVVALLSGVAWLLSEGGTTLPFSIRRKVWLLLGWLSVSAFFLLGLALHGYRREVARLAWQEDRRERESLLRDLDRRFLAYLGALTADIRRTLAQADPEHLPQVRQALARLDWRHRPKLLLLVDREGRNLYPDRHPWHWREHYVPTMLRYQAQHLLGDLTGEAVAARSSGAAQMFAATAELYGVHPDLFQGQVRLSVDHLADLRLANSGLKSLIVPLRRGNRISWLAIFAWLTPHLEGQFARSILPRQPCPDPRDLPFIWAKIDRFLPNSKAWIERLEPIRRHLEHTREPVCVQVDGPDRVPYVVTGIPGTHLAESFLFLVRPQSAIMARQPGGVGPLIGLAALLLLVSASMGLLLARRFLAPIDHLRQGIQALHDRQFRVQLPVLAQDEFGALTTTFNTMLEGLGDLELARLIQENLFPAGTLRQNDWEVAGRCLPAARVGGDFYDFFPLDDRTVALVVGDVSGHGVGAALVVAMAKALLAVPAGRPTPAAVLDLLHGFLKSHLRQKKLMTCWFGVVDTRSGLLCWSNAGHCYPYLVTERTARHLEPSGYPLGIRTRTTWREWTVEMSRGSALVLYTDGVIEATTLHGRPLGFDRPAEALPGLLGATATDSVTRIFHWWKDQTGGATLQDDATLVVLQAPAVGTSPPFVPITTP</sequence>
<evidence type="ECO:0000313" key="5">
    <source>
        <dbReference type="Proteomes" id="UP000252355"/>
    </source>
</evidence>
<dbReference type="Pfam" id="PF07228">
    <property type="entry name" value="SpoIIE"/>
    <property type="match status" value="1"/>
</dbReference>
<dbReference type="GO" id="GO:0007165">
    <property type="term" value="P:signal transduction"/>
    <property type="evidence" value="ECO:0007669"/>
    <property type="project" value="InterPro"/>
</dbReference>
<organism evidence="4 5">
    <name type="scientific">Candidatus Ozemobacter sibiricus</name>
    <dbReference type="NCBI Taxonomy" id="2268124"/>
    <lineage>
        <taxon>Bacteria</taxon>
        <taxon>Candidatus Ozemobacteria</taxon>
        <taxon>Candidatus Ozemobacterales</taxon>
        <taxon>Candidatus Ozemobacteraceae</taxon>
        <taxon>Candidatus Ozemobacter</taxon>
    </lineage>
</organism>
<dbReference type="PANTHER" id="PTHR43156">
    <property type="entry name" value="STAGE II SPORULATION PROTEIN E-RELATED"/>
    <property type="match status" value="1"/>
</dbReference>
<keyword evidence="1" id="KW-0378">Hydrolase</keyword>
<protein>
    <submittedName>
        <fullName evidence="4">Serine phosphatase RsbU, regulator of sigma subunit</fullName>
    </submittedName>
</protein>
<evidence type="ECO:0000256" key="2">
    <source>
        <dbReference type="SAM" id="Phobius"/>
    </source>
</evidence>
<feature type="domain" description="HAMP" evidence="3">
    <location>
        <begin position="665"/>
        <end position="717"/>
    </location>
</feature>
<keyword evidence="2" id="KW-1133">Transmembrane helix</keyword>
<dbReference type="Gene3D" id="3.60.40.10">
    <property type="entry name" value="PPM-type phosphatase domain"/>
    <property type="match status" value="1"/>
</dbReference>
<keyword evidence="2" id="KW-0472">Membrane</keyword>
<dbReference type="Pfam" id="PF00672">
    <property type="entry name" value="HAMP"/>
    <property type="match status" value="1"/>
</dbReference>
<dbReference type="SUPFAM" id="SSF81606">
    <property type="entry name" value="PP2C-like"/>
    <property type="match status" value="1"/>
</dbReference>
<reference evidence="4 5" key="1">
    <citation type="submission" date="2018-05" db="EMBL/GenBank/DDBJ databases">
        <title>A metagenomic window into the 2 km-deep terrestrial subsurface aquifer revealed taxonomically and functionally diverse microbial community comprising novel uncultured bacterial lineages.</title>
        <authorList>
            <person name="Kadnikov V.V."/>
            <person name="Mardanov A.V."/>
            <person name="Beletsky A.V."/>
            <person name="Banks D."/>
            <person name="Pimenov N.V."/>
            <person name="Frank Y.A."/>
            <person name="Karnachuk O.V."/>
            <person name="Ravin N.V."/>
        </authorList>
    </citation>
    <scope>NUCLEOTIDE SEQUENCE [LARGE SCALE GENOMIC DNA]</scope>
    <source>
        <strain evidence="4">BY5</strain>
    </source>
</reference>
<dbReference type="SUPFAM" id="SSF158472">
    <property type="entry name" value="HAMP domain-like"/>
    <property type="match status" value="1"/>
</dbReference>
<dbReference type="InterPro" id="IPR052016">
    <property type="entry name" value="Bact_Sigma-Reg"/>
</dbReference>
<evidence type="ECO:0000256" key="1">
    <source>
        <dbReference type="ARBA" id="ARBA00022801"/>
    </source>
</evidence>
<dbReference type="InterPro" id="IPR001932">
    <property type="entry name" value="PPM-type_phosphatase-like_dom"/>
</dbReference>
<comment type="caution">
    <text evidence="4">The sequence shown here is derived from an EMBL/GenBank/DDBJ whole genome shotgun (WGS) entry which is preliminary data.</text>
</comment>
<proteinExistence type="predicted"/>
<feature type="transmembrane region" description="Helical" evidence="2">
    <location>
        <begin position="303"/>
        <end position="321"/>
    </location>
</feature>